<gene>
    <name evidence="1" type="ORF">HETIRDRAFT_426943</name>
</gene>
<evidence type="ECO:0000313" key="2">
    <source>
        <dbReference type="Proteomes" id="UP000030671"/>
    </source>
</evidence>
<evidence type="ECO:0008006" key="3">
    <source>
        <dbReference type="Google" id="ProtNLM"/>
    </source>
</evidence>
<reference evidence="1 2" key="1">
    <citation type="journal article" date="2012" name="New Phytol.">
        <title>Insight into trade-off between wood decay and parasitism from the genome of a fungal forest pathogen.</title>
        <authorList>
            <person name="Olson A."/>
            <person name="Aerts A."/>
            <person name="Asiegbu F."/>
            <person name="Belbahri L."/>
            <person name="Bouzid O."/>
            <person name="Broberg A."/>
            <person name="Canback B."/>
            <person name="Coutinho P.M."/>
            <person name="Cullen D."/>
            <person name="Dalman K."/>
            <person name="Deflorio G."/>
            <person name="van Diepen L.T."/>
            <person name="Dunand C."/>
            <person name="Duplessis S."/>
            <person name="Durling M."/>
            <person name="Gonthier P."/>
            <person name="Grimwood J."/>
            <person name="Fossdal C.G."/>
            <person name="Hansson D."/>
            <person name="Henrissat B."/>
            <person name="Hietala A."/>
            <person name="Himmelstrand K."/>
            <person name="Hoffmeister D."/>
            <person name="Hogberg N."/>
            <person name="James T.Y."/>
            <person name="Karlsson M."/>
            <person name="Kohler A."/>
            <person name="Kues U."/>
            <person name="Lee Y.H."/>
            <person name="Lin Y.C."/>
            <person name="Lind M."/>
            <person name="Lindquist E."/>
            <person name="Lombard V."/>
            <person name="Lucas S."/>
            <person name="Lunden K."/>
            <person name="Morin E."/>
            <person name="Murat C."/>
            <person name="Park J."/>
            <person name="Raffaello T."/>
            <person name="Rouze P."/>
            <person name="Salamov A."/>
            <person name="Schmutz J."/>
            <person name="Solheim H."/>
            <person name="Stahlberg J."/>
            <person name="Velez H."/>
            <person name="de Vries R.P."/>
            <person name="Wiebenga A."/>
            <person name="Woodward S."/>
            <person name="Yakovlev I."/>
            <person name="Garbelotto M."/>
            <person name="Martin F."/>
            <person name="Grigoriev I.V."/>
            <person name="Stenlid J."/>
        </authorList>
    </citation>
    <scope>NUCLEOTIDE SEQUENCE [LARGE SCALE GENOMIC DNA]</scope>
    <source>
        <strain evidence="1 2">TC 32-1</strain>
    </source>
</reference>
<dbReference type="EMBL" id="KI925458">
    <property type="protein sequence ID" value="ETW81574.1"/>
    <property type="molecule type" value="Genomic_DNA"/>
</dbReference>
<dbReference type="AlphaFoldDB" id="W4K744"/>
<organism evidence="1 2">
    <name type="scientific">Heterobasidion irregulare (strain TC 32-1)</name>
    <dbReference type="NCBI Taxonomy" id="747525"/>
    <lineage>
        <taxon>Eukaryota</taxon>
        <taxon>Fungi</taxon>
        <taxon>Dikarya</taxon>
        <taxon>Basidiomycota</taxon>
        <taxon>Agaricomycotina</taxon>
        <taxon>Agaricomycetes</taxon>
        <taxon>Russulales</taxon>
        <taxon>Bondarzewiaceae</taxon>
        <taxon>Heterobasidion</taxon>
        <taxon>Heterobasidion annosum species complex</taxon>
    </lineage>
</organism>
<sequence length="350" mass="39490">MTGSDERSLPFLLENGRVPQHHRGEPWYDDGSIILLAGSTAFKVYKGLLTRRSGLFKRLLDQSIPNNTVASLSAEQCLVVQMHHPKDELSLALQLIHAGFESWPIPDWKDFDAIARPLEMADKYTLPKLRSAFLTPLFRYYSHRVQDYASWDGRFKLPAPMNPVRVINFAREISVIPLIPVALVDLSLFISEAALHAAKEPRRNSPYAPGLLHDADQASCDRLRAHNARFPAKLQDLLKGLDDKTYHARPAAEHCACKFGPLFDRLVQTTEHTTWLGAEGRYNGIVDMVPAVLGDARSKEAKLCPDCIAKVDSEVLKLYKAWWKGVPHCLNIFDQDLRDFILKSLTEIAE</sequence>
<dbReference type="STRING" id="747525.W4K744"/>
<proteinExistence type="predicted"/>
<dbReference type="KEGG" id="hir:HETIRDRAFT_426943"/>
<protein>
    <recommendedName>
        <fullName evidence="3">BTB domain-containing protein</fullName>
    </recommendedName>
</protein>
<evidence type="ECO:0000313" key="1">
    <source>
        <dbReference type="EMBL" id="ETW81574.1"/>
    </source>
</evidence>
<dbReference type="GeneID" id="20674165"/>
<keyword evidence="2" id="KW-1185">Reference proteome</keyword>
<name>W4K744_HETIT</name>
<dbReference type="HOGENOM" id="CLU_792401_0_0_1"/>
<dbReference type="OrthoDB" id="3036049at2759"/>
<dbReference type="Proteomes" id="UP000030671">
    <property type="component" value="Unassembled WGS sequence"/>
</dbReference>
<dbReference type="RefSeq" id="XP_009546206.1">
    <property type="nucleotide sequence ID" value="XM_009547911.1"/>
</dbReference>
<dbReference type="InParanoid" id="W4K744"/>
<accession>W4K744</accession>